<dbReference type="GO" id="GO:0005737">
    <property type="term" value="C:cytoplasm"/>
    <property type="evidence" value="ECO:0007669"/>
    <property type="project" value="TreeGrafter"/>
</dbReference>
<dbReference type="SUPFAM" id="SSF57850">
    <property type="entry name" value="RING/U-box"/>
    <property type="match status" value="1"/>
</dbReference>
<keyword evidence="10" id="KW-1185">Reference proteome</keyword>
<dbReference type="GO" id="GO:0016567">
    <property type="term" value="P:protein ubiquitination"/>
    <property type="evidence" value="ECO:0007669"/>
    <property type="project" value="TreeGrafter"/>
</dbReference>
<feature type="domain" description="RING-type" evidence="8">
    <location>
        <begin position="109"/>
        <end position="168"/>
    </location>
</feature>
<dbReference type="SMART" id="SM00184">
    <property type="entry name" value="RING"/>
    <property type="match status" value="1"/>
</dbReference>
<gene>
    <name evidence="9" type="ORF">NCGR_LOCUS38834</name>
</gene>
<dbReference type="GO" id="GO:0008270">
    <property type="term" value="F:zinc ion binding"/>
    <property type="evidence" value="ECO:0007669"/>
    <property type="project" value="UniProtKB-KW"/>
</dbReference>
<evidence type="ECO:0000256" key="7">
    <source>
        <dbReference type="SAM" id="MobiDB-lite"/>
    </source>
</evidence>
<evidence type="ECO:0000313" key="10">
    <source>
        <dbReference type="Proteomes" id="UP000604825"/>
    </source>
</evidence>
<dbReference type="Gene3D" id="3.30.40.10">
    <property type="entry name" value="Zinc/RING finger domain, C3HC4 (zinc finger)"/>
    <property type="match status" value="1"/>
</dbReference>
<name>A0A811Q887_9POAL</name>
<keyword evidence="5" id="KW-0862">Zinc</keyword>
<evidence type="ECO:0000256" key="4">
    <source>
        <dbReference type="ARBA" id="ARBA00022786"/>
    </source>
</evidence>
<dbReference type="GO" id="GO:0061630">
    <property type="term" value="F:ubiquitin protein ligase activity"/>
    <property type="evidence" value="ECO:0007669"/>
    <property type="project" value="TreeGrafter"/>
</dbReference>
<dbReference type="PANTHER" id="PTHR15710">
    <property type="entry name" value="E3 UBIQUITIN-PROTEIN LIGASE PRAJA"/>
    <property type="match status" value="1"/>
</dbReference>
<dbReference type="EMBL" id="CAJGYO010000009">
    <property type="protein sequence ID" value="CAD6255240.1"/>
    <property type="molecule type" value="Genomic_DNA"/>
</dbReference>
<dbReference type="OrthoDB" id="21204at2759"/>
<dbReference type="PROSITE" id="PS50089">
    <property type="entry name" value="ZF_RING_2"/>
    <property type="match status" value="1"/>
</dbReference>
<feature type="compositionally biased region" description="Basic residues" evidence="7">
    <location>
        <begin position="70"/>
        <end position="82"/>
    </location>
</feature>
<dbReference type="PANTHER" id="PTHR15710:SF73">
    <property type="entry name" value="RING-TYPE DOMAIN-CONTAINING PROTEIN"/>
    <property type="match status" value="1"/>
</dbReference>
<comment type="pathway">
    <text evidence="1">Protein modification; protein ubiquitination.</text>
</comment>
<accession>A0A811Q887</accession>
<dbReference type="Proteomes" id="UP000604825">
    <property type="component" value="Unassembled WGS sequence"/>
</dbReference>
<feature type="region of interest" description="Disordered" evidence="7">
    <location>
        <begin position="47"/>
        <end position="84"/>
    </location>
</feature>
<evidence type="ECO:0000256" key="3">
    <source>
        <dbReference type="ARBA" id="ARBA00022771"/>
    </source>
</evidence>
<protein>
    <recommendedName>
        <fullName evidence="8">RING-type domain-containing protein</fullName>
    </recommendedName>
</protein>
<dbReference type="InterPro" id="IPR013083">
    <property type="entry name" value="Znf_RING/FYVE/PHD"/>
</dbReference>
<dbReference type="InterPro" id="IPR024766">
    <property type="entry name" value="Znf_RING_H2"/>
</dbReference>
<evidence type="ECO:0000256" key="1">
    <source>
        <dbReference type="ARBA" id="ARBA00004906"/>
    </source>
</evidence>
<evidence type="ECO:0000256" key="2">
    <source>
        <dbReference type="ARBA" id="ARBA00022723"/>
    </source>
</evidence>
<dbReference type="AlphaFoldDB" id="A0A811Q887"/>
<evidence type="ECO:0000256" key="5">
    <source>
        <dbReference type="ARBA" id="ARBA00022833"/>
    </source>
</evidence>
<comment type="caution">
    <text evidence="9">The sequence shown here is derived from an EMBL/GenBank/DDBJ whole genome shotgun (WGS) entry which is preliminary data.</text>
</comment>
<evidence type="ECO:0000259" key="8">
    <source>
        <dbReference type="PROSITE" id="PS50089"/>
    </source>
</evidence>
<reference evidence="9" key="1">
    <citation type="submission" date="2020-10" db="EMBL/GenBank/DDBJ databases">
        <authorList>
            <person name="Han B."/>
            <person name="Lu T."/>
            <person name="Zhao Q."/>
            <person name="Huang X."/>
            <person name="Zhao Y."/>
        </authorList>
    </citation>
    <scope>NUCLEOTIDE SEQUENCE</scope>
</reference>
<keyword evidence="3 6" id="KW-0863">Zinc-finger</keyword>
<organism evidence="9 10">
    <name type="scientific">Miscanthus lutarioriparius</name>
    <dbReference type="NCBI Taxonomy" id="422564"/>
    <lineage>
        <taxon>Eukaryota</taxon>
        <taxon>Viridiplantae</taxon>
        <taxon>Streptophyta</taxon>
        <taxon>Embryophyta</taxon>
        <taxon>Tracheophyta</taxon>
        <taxon>Spermatophyta</taxon>
        <taxon>Magnoliopsida</taxon>
        <taxon>Liliopsida</taxon>
        <taxon>Poales</taxon>
        <taxon>Poaceae</taxon>
        <taxon>PACMAD clade</taxon>
        <taxon>Panicoideae</taxon>
        <taxon>Andropogonodae</taxon>
        <taxon>Andropogoneae</taxon>
        <taxon>Saccharinae</taxon>
        <taxon>Miscanthus</taxon>
    </lineage>
</organism>
<evidence type="ECO:0000256" key="6">
    <source>
        <dbReference type="PROSITE-ProRule" id="PRU00175"/>
    </source>
</evidence>
<sequence>MSHRLADDSRTRRAGWRRYQRDPYSIHPAELDPVDLALALYRHGTSQSMMPTSSLTRPRSPPPSLQAASRRQHSRPTSKRARIPASSKAILGLKEVLLTTTTMDDDDDCAICLKALADPADQQDKEDPAAAAAVEMMTRLRAMPCSHIFHQHCIFQWLHRNAVCPLCRHQASCPPRMMMMMMMMMRRRRRRRRRRRMKYHLIFGSHRSRTTRVLQLRLHCLTLKEAKTQALKAPAQLL</sequence>
<keyword evidence="2" id="KW-0479">Metal-binding</keyword>
<evidence type="ECO:0000313" key="9">
    <source>
        <dbReference type="EMBL" id="CAD6255240.1"/>
    </source>
</evidence>
<proteinExistence type="predicted"/>
<dbReference type="Pfam" id="PF12678">
    <property type="entry name" value="zf-rbx1"/>
    <property type="match status" value="1"/>
</dbReference>
<keyword evidence="4" id="KW-0833">Ubl conjugation pathway</keyword>
<dbReference type="InterPro" id="IPR001841">
    <property type="entry name" value="Znf_RING"/>
</dbReference>